<evidence type="ECO:0000256" key="3">
    <source>
        <dbReference type="ARBA" id="ARBA00017144"/>
    </source>
</evidence>
<feature type="domain" description="Thymidylate kinase-like" evidence="13">
    <location>
        <begin position="10"/>
        <end position="192"/>
    </location>
</feature>
<sequence length="207" mass="22925">MTSRGRFITLEGVDGAGKSTHTVWIADFLRAQGVEVVSTREPGGTPLGEKLRALVLTDTMGLDTETLLMFAARCEHARQVIEPALERGAWVVCDRYTDATYAYQGGGRGLGAERVAVLEAWMRAGQPDRTWLFDVPLEVARARLADAREPDRFEREGAAFFERTREAYHARAKAEPSRIHIVDSTQSIAQIRIELEAGLRELLAAQA</sequence>
<dbReference type="Gene3D" id="3.40.50.300">
    <property type="entry name" value="P-loop containing nucleotide triphosphate hydrolases"/>
    <property type="match status" value="1"/>
</dbReference>
<dbReference type="GO" id="GO:0004798">
    <property type="term" value="F:dTMP kinase activity"/>
    <property type="evidence" value="ECO:0007669"/>
    <property type="project" value="UniProtKB-UniRule"/>
</dbReference>
<proteinExistence type="inferred from homology"/>
<keyword evidence="4 12" id="KW-0808">Transferase</keyword>
<name>A0A6S6YNX2_9BURK</name>
<evidence type="ECO:0000313" key="14">
    <source>
        <dbReference type="EMBL" id="CAB3630481.1"/>
    </source>
</evidence>
<dbReference type="FunFam" id="3.40.50.300:FF:000225">
    <property type="entry name" value="Thymidylate kinase"/>
    <property type="match status" value="1"/>
</dbReference>
<dbReference type="HAMAP" id="MF_00165">
    <property type="entry name" value="Thymidylate_kinase"/>
    <property type="match status" value="1"/>
</dbReference>
<keyword evidence="6 12" id="KW-0547">Nucleotide-binding</keyword>
<reference evidence="14 15" key="1">
    <citation type="submission" date="2020-04" db="EMBL/GenBank/DDBJ databases">
        <authorList>
            <person name="De Canck E."/>
        </authorList>
    </citation>
    <scope>NUCLEOTIDE SEQUENCE [LARGE SCALE GENOMIC DNA]</scope>
    <source>
        <strain evidence="14 15">LMG 3431</strain>
    </source>
</reference>
<comment type="catalytic activity">
    <reaction evidence="10 12">
        <text>dTMP + ATP = dTDP + ADP</text>
        <dbReference type="Rhea" id="RHEA:13517"/>
        <dbReference type="ChEBI" id="CHEBI:30616"/>
        <dbReference type="ChEBI" id="CHEBI:58369"/>
        <dbReference type="ChEBI" id="CHEBI:63528"/>
        <dbReference type="ChEBI" id="CHEBI:456216"/>
        <dbReference type="EC" id="2.7.4.9"/>
    </reaction>
</comment>
<evidence type="ECO:0000256" key="9">
    <source>
        <dbReference type="ARBA" id="ARBA00029962"/>
    </source>
</evidence>
<dbReference type="CDD" id="cd01672">
    <property type="entry name" value="TMPK"/>
    <property type="match status" value="1"/>
</dbReference>
<evidence type="ECO:0000256" key="5">
    <source>
        <dbReference type="ARBA" id="ARBA00022727"/>
    </source>
</evidence>
<dbReference type="GO" id="GO:0005829">
    <property type="term" value="C:cytosol"/>
    <property type="evidence" value="ECO:0007669"/>
    <property type="project" value="TreeGrafter"/>
</dbReference>
<evidence type="ECO:0000256" key="1">
    <source>
        <dbReference type="ARBA" id="ARBA00009776"/>
    </source>
</evidence>
<dbReference type="InterPro" id="IPR018094">
    <property type="entry name" value="Thymidylate_kinase"/>
</dbReference>
<dbReference type="GO" id="GO:0006235">
    <property type="term" value="P:dTTP biosynthetic process"/>
    <property type="evidence" value="ECO:0007669"/>
    <property type="project" value="UniProtKB-UniRule"/>
</dbReference>
<evidence type="ECO:0000256" key="11">
    <source>
        <dbReference type="ARBA" id="ARBA00057735"/>
    </source>
</evidence>
<accession>A0A6S6YNX2</accession>
<comment type="similarity">
    <text evidence="1 12">Belongs to the thymidylate kinase family.</text>
</comment>
<evidence type="ECO:0000313" key="15">
    <source>
        <dbReference type="Proteomes" id="UP000494108"/>
    </source>
</evidence>
<dbReference type="GO" id="GO:0006233">
    <property type="term" value="P:dTDP biosynthetic process"/>
    <property type="evidence" value="ECO:0007669"/>
    <property type="project" value="InterPro"/>
</dbReference>
<dbReference type="EC" id="2.7.4.9" evidence="2 12"/>
<dbReference type="PANTHER" id="PTHR10344:SF4">
    <property type="entry name" value="UMP-CMP KINASE 2, MITOCHONDRIAL"/>
    <property type="match status" value="1"/>
</dbReference>
<dbReference type="RefSeq" id="WP_175173349.1">
    <property type="nucleotide sequence ID" value="NZ_CADIJX010000001.1"/>
</dbReference>
<protein>
    <recommendedName>
        <fullName evidence="3 12">Thymidylate kinase</fullName>
        <ecNumber evidence="2 12">2.7.4.9</ecNumber>
    </recommendedName>
    <alternativeName>
        <fullName evidence="9 12">dTMP kinase</fullName>
    </alternativeName>
</protein>
<evidence type="ECO:0000256" key="4">
    <source>
        <dbReference type="ARBA" id="ARBA00022679"/>
    </source>
</evidence>
<dbReference type="InterPro" id="IPR039430">
    <property type="entry name" value="Thymidylate_kin-like_dom"/>
</dbReference>
<dbReference type="PANTHER" id="PTHR10344">
    <property type="entry name" value="THYMIDYLATE KINASE"/>
    <property type="match status" value="1"/>
</dbReference>
<keyword evidence="7 12" id="KW-0418">Kinase</keyword>
<organism evidence="14 15">
    <name type="scientific">Achromobacter pestifer</name>
    <dbReference type="NCBI Taxonomy" id="1353889"/>
    <lineage>
        <taxon>Bacteria</taxon>
        <taxon>Pseudomonadati</taxon>
        <taxon>Pseudomonadota</taxon>
        <taxon>Betaproteobacteria</taxon>
        <taxon>Burkholderiales</taxon>
        <taxon>Alcaligenaceae</taxon>
        <taxon>Achromobacter</taxon>
    </lineage>
</organism>
<dbReference type="AlphaFoldDB" id="A0A6S6YNX2"/>
<dbReference type="Pfam" id="PF02223">
    <property type="entry name" value="Thymidylate_kin"/>
    <property type="match status" value="1"/>
</dbReference>
<evidence type="ECO:0000256" key="12">
    <source>
        <dbReference type="HAMAP-Rule" id="MF_00165"/>
    </source>
</evidence>
<evidence type="ECO:0000256" key="8">
    <source>
        <dbReference type="ARBA" id="ARBA00022840"/>
    </source>
</evidence>
<evidence type="ECO:0000256" key="2">
    <source>
        <dbReference type="ARBA" id="ARBA00012980"/>
    </source>
</evidence>
<comment type="function">
    <text evidence="11 12">Phosphorylation of dTMP to form dTDP in both de novo and salvage pathways of dTTP synthesis.</text>
</comment>
<evidence type="ECO:0000259" key="13">
    <source>
        <dbReference type="Pfam" id="PF02223"/>
    </source>
</evidence>
<dbReference type="NCBIfam" id="TIGR00041">
    <property type="entry name" value="DTMP_kinase"/>
    <property type="match status" value="1"/>
</dbReference>
<dbReference type="EMBL" id="CADIJX010000001">
    <property type="protein sequence ID" value="CAB3630481.1"/>
    <property type="molecule type" value="Genomic_DNA"/>
</dbReference>
<gene>
    <name evidence="12 14" type="primary">tmk</name>
    <name evidence="14" type="ORF">LMG3431_01058</name>
</gene>
<dbReference type="Proteomes" id="UP000494108">
    <property type="component" value="Unassembled WGS sequence"/>
</dbReference>
<keyword evidence="5 12" id="KW-0545">Nucleotide biosynthesis</keyword>
<keyword evidence="15" id="KW-1185">Reference proteome</keyword>
<dbReference type="SUPFAM" id="SSF52540">
    <property type="entry name" value="P-loop containing nucleoside triphosphate hydrolases"/>
    <property type="match status" value="1"/>
</dbReference>
<evidence type="ECO:0000256" key="7">
    <source>
        <dbReference type="ARBA" id="ARBA00022777"/>
    </source>
</evidence>
<keyword evidence="8 12" id="KW-0067">ATP-binding</keyword>
<dbReference type="InterPro" id="IPR027417">
    <property type="entry name" value="P-loop_NTPase"/>
</dbReference>
<dbReference type="GO" id="GO:0006227">
    <property type="term" value="P:dUDP biosynthetic process"/>
    <property type="evidence" value="ECO:0007669"/>
    <property type="project" value="TreeGrafter"/>
</dbReference>
<dbReference type="GO" id="GO:0005524">
    <property type="term" value="F:ATP binding"/>
    <property type="evidence" value="ECO:0007669"/>
    <property type="project" value="UniProtKB-UniRule"/>
</dbReference>
<evidence type="ECO:0000256" key="10">
    <source>
        <dbReference type="ARBA" id="ARBA00048743"/>
    </source>
</evidence>
<evidence type="ECO:0000256" key="6">
    <source>
        <dbReference type="ARBA" id="ARBA00022741"/>
    </source>
</evidence>
<feature type="binding site" evidence="12">
    <location>
        <begin position="12"/>
        <end position="19"/>
    </location>
    <ligand>
        <name>ATP</name>
        <dbReference type="ChEBI" id="CHEBI:30616"/>
    </ligand>
</feature>